<dbReference type="Gene3D" id="3.90.180.10">
    <property type="entry name" value="Medium-chain alcohol dehydrogenases, catalytic domain"/>
    <property type="match status" value="1"/>
</dbReference>
<evidence type="ECO:0000256" key="3">
    <source>
        <dbReference type="ARBA" id="ARBA00022833"/>
    </source>
</evidence>
<keyword evidence="3 5" id="KW-0862">Zinc</keyword>
<organism evidence="7 8">
    <name type="scientific">Brevibacterium salitolerans</name>
    <dbReference type="NCBI Taxonomy" id="1403566"/>
    <lineage>
        <taxon>Bacteria</taxon>
        <taxon>Bacillati</taxon>
        <taxon>Actinomycetota</taxon>
        <taxon>Actinomycetes</taxon>
        <taxon>Micrococcales</taxon>
        <taxon>Brevibacteriaceae</taxon>
        <taxon>Brevibacterium</taxon>
    </lineage>
</organism>
<evidence type="ECO:0000256" key="4">
    <source>
        <dbReference type="ARBA" id="ARBA00023002"/>
    </source>
</evidence>
<keyword evidence="4" id="KW-0560">Oxidoreductase</keyword>
<sequence>MAGPGEPVREIDAESPVPRGREVLLRVTHVGVCHTDVHTQEGGYDLGRQGRLSIADRGLEYPAVLGHEIVGEVLAVGEGVEGVSPGERRLVYPWIGCGECDLCLRGDSHVCRSSRALGVFRWGGFASEVLVPDSDCLIDIGDLDPAWAATLACSGLTAYSAVQQALPLGAGDRVMVIGVGGVGLAAVAFLSRLTEAEVIAVDVSAENLAAAARLGAARTVDSSALGNATVAAELGVPVQAVIDFVNTGATFQTAFDCLDKAGTHVPVGLFGGEAVVPTALLPLKSIRIQGSYVGRLRDLRALVAMAQDTDLPGVPITEKSFDLETLTATLSAVAAGTVAGRTVLVSS</sequence>
<evidence type="ECO:0000256" key="5">
    <source>
        <dbReference type="RuleBase" id="RU361277"/>
    </source>
</evidence>
<comment type="cofactor">
    <cofactor evidence="1 5">
        <name>Zn(2+)</name>
        <dbReference type="ChEBI" id="CHEBI:29105"/>
    </cofactor>
</comment>
<dbReference type="Gene3D" id="3.40.50.720">
    <property type="entry name" value="NAD(P)-binding Rossmann-like Domain"/>
    <property type="match status" value="1"/>
</dbReference>
<evidence type="ECO:0000256" key="2">
    <source>
        <dbReference type="ARBA" id="ARBA00022723"/>
    </source>
</evidence>
<dbReference type="Pfam" id="PF00107">
    <property type="entry name" value="ADH_zinc_N"/>
    <property type="match status" value="1"/>
</dbReference>
<reference evidence="7 8" key="1">
    <citation type="journal article" date="2019" name="Int. J. Syst. Evol. Microbiol.">
        <title>The Global Catalogue of Microorganisms (GCM) 10K type strain sequencing project: providing services to taxonomists for standard genome sequencing and annotation.</title>
        <authorList>
            <consortium name="The Broad Institute Genomics Platform"/>
            <consortium name="The Broad Institute Genome Sequencing Center for Infectious Disease"/>
            <person name="Wu L."/>
            <person name="Ma J."/>
        </authorList>
    </citation>
    <scope>NUCLEOTIDE SEQUENCE [LARGE SCALE GENOMIC DNA]</scope>
    <source>
        <strain evidence="7 8">JCM 15900</strain>
    </source>
</reference>
<dbReference type="InterPro" id="IPR011032">
    <property type="entry name" value="GroES-like_sf"/>
</dbReference>
<dbReference type="PANTHER" id="PTHR43401:SF4">
    <property type="entry name" value="D-ARABINOSE 1-DEHYDROGENASE (NADP(+))"/>
    <property type="match status" value="1"/>
</dbReference>
<dbReference type="InterPro" id="IPR036291">
    <property type="entry name" value="NAD(P)-bd_dom_sf"/>
</dbReference>
<keyword evidence="8" id="KW-1185">Reference proteome</keyword>
<evidence type="ECO:0000313" key="7">
    <source>
        <dbReference type="EMBL" id="GAA2098466.1"/>
    </source>
</evidence>
<protein>
    <submittedName>
        <fullName evidence="7">Alcohol dehydrogenase</fullName>
    </submittedName>
</protein>
<dbReference type="EMBL" id="BAAAPZ010000007">
    <property type="protein sequence ID" value="GAA2098466.1"/>
    <property type="molecule type" value="Genomic_DNA"/>
</dbReference>
<proteinExistence type="inferred from homology"/>
<keyword evidence="2 5" id="KW-0479">Metal-binding</keyword>
<comment type="caution">
    <text evidence="7">The sequence shown here is derived from an EMBL/GenBank/DDBJ whole genome shotgun (WGS) entry which is preliminary data.</text>
</comment>
<dbReference type="SMART" id="SM00829">
    <property type="entry name" value="PKS_ER"/>
    <property type="match status" value="1"/>
</dbReference>
<evidence type="ECO:0000259" key="6">
    <source>
        <dbReference type="SMART" id="SM00829"/>
    </source>
</evidence>
<evidence type="ECO:0000256" key="1">
    <source>
        <dbReference type="ARBA" id="ARBA00001947"/>
    </source>
</evidence>
<comment type="similarity">
    <text evidence="5">Belongs to the zinc-containing alcohol dehydrogenase family.</text>
</comment>
<accession>A0ABN2WT95</accession>
<dbReference type="SUPFAM" id="SSF51735">
    <property type="entry name" value="NAD(P)-binding Rossmann-fold domains"/>
    <property type="match status" value="1"/>
</dbReference>
<dbReference type="Proteomes" id="UP001500984">
    <property type="component" value="Unassembled WGS sequence"/>
</dbReference>
<evidence type="ECO:0000313" key="8">
    <source>
        <dbReference type="Proteomes" id="UP001500984"/>
    </source>
</evidence>
<dbReference type="InterPro" id="IPR002328">
    <property type="entry name" value="ADH_Zn_CS"/>
</dbReference>
<dbReference type="PROSITE" id="PS00059">
    <property type="entry name" value="ADH_ZINC"/>
    <property type="match status" value="1"/>
</dbReference>
<dbReference type="InterPro" id="IPR013154">
    <property type="entry name" value="ADH-like_N"/>
</dbReference>
<gene>
    <name evidence="7" type="ORF">GCM10009823_19810</name>
</gene>
<dbReference type="InterPro" id="IPR020843">
    <property type="entry name" value="ER"/>
</dbReference>
<dbReference type="InterPro" id="IPR050129">
    <property type="entry name" value="Zn_alcohol_dh"/>
</dbReference>
<name>A0ABN2WT95_9MICO</name>
<dbReference type="PANTHER" id="PTHR43401">
    <property type="entry name" value="L-THREONINE 3-DEHYDROGENASE"/>
    <property type="match status" value="1"/>
</dbReference>
<feature type="domain" description="Enoyl reductase (ER)" evidence="6">
    <location>
        <begin position="3"/>
        <end position="344"/>
    </location>
</feature>
<dbReference type="Pfam" id="PF08240">
    <property type="entry name" value="ADH_N"/>
    <property type="match status" value="1"/>
</dbReference>
<dbReference type="InterPro" id="IPR013149">
    <property type="entry name" value="ADH-like_C"/>
</dbReference>
<dbReference type="SUPFAM" id="SSF50129">
    <property type="entry name" value="GroES-like"/>
    <property type="match status" value="1"/>
</dbReference>